<reference evidence="1" key="1">
    <citation type="submission" date="2021-05" db="EMBL/GenBank/DDBJ databases">
        <authorList>
            <person name="Pietrasiak N."/>
            <person name="Ward R."/>
            <person name="Stajich J.E."/>
            <person name="Kurbessoian T."/>
        </authorList>
    </citation>
    <scope>NUCLEOTIDE SEQUENCE</scope>
    <source>
        <strain evidence="1">GSE-TBD4-15B</strain>
    </source>
</reference>
<dbReference type="EMBL" id="JAHHHV010000073">
    <property type="protein sequence ID" value="MBW4467088.1"/>
    <property type="molecule type" value="Genomic_DNA"/>
</dbReference>
<evidence type="ECO:0000313" key="1">
    <source>
        <dbReference type="EMBL" id="MBW4467088.1"/>
    </source>
</evidence>
<organism evidence="1 2">
    <name type="scientific">Pegethrix bostrychoides GSE-TBD4-15B</name>
    <dbReference type="NCBI Taxonomy" id="2839662"/>
    <lineage>
        <taxon>Bacteria</taxon>
        <taxon>Bacillati</taxon>
        <taxon>Cyanobacteriota</taxon>
        <taxon>Cyanophyceae</taxon>
        <taxon>Oculatellales</taxon>
        <taxon>Oculatellaceae</taxon>
        <taxon>Pegethrix</taxon>
    </lineage>
</organism>
<evidence type="ECO:0000313" key="2">
    <source>
        <dbReference type="Proteomes" id="UP000707356"/>
    </source>
</evidence>
<dbReference type="Proteomes" id="UP000707356">
    <property type="component" value="Unassembled WGS sequence"/>
</dbReference>
<accession>A0A951PDP2</accession>
<gene>
    <name evidence="1" type="ORF">KME07_16810</name>
</gene>
<protein>
    <submittedName>
        <fullName evidence="1">Uncharacterized protein</fullName>
    </submittedName>
</protein>
<comment type="caution">
    <text evidence="1">The sequence shown here is derived from an EMBL/GenBank/DDBJ whole genome shotgun (WGS) entry which is preliminary data.</text>
</comment>
<sequence>MRLGLDWLALPLLGLLFWALSSLIGQQLLNRSNPITPALQIEPSPSLSVQVLSIKVEIDQDRGVSQVSVRAVTSVIKQQKFKISAVDTNQVEAAIAQQLKLSPQQVKALIRYQVE</sequence>
<proteinExistence type="predicted"/>
<dbReference type="AlphaFoldDB" id="A0A951PDP2"/>
<reference evidence="1" key="2">
    <citation type="journal article" date="2022" name="Microbiol. Resour. Announc.">
        <title>Metagenome Sequencing to Explore Phylogenomics of Terrestrial Cyanobacteria.</title>
        <authorList>
            <person name="Ward R.D."/>
            <person name="Stajich J.E."/>
            <person name="Johansen J.R."/>
            <person name="Huntemann M."/>
            <person name="Clum A."/>
            <person name="Foster B."/>
            <person name="Foster B."/>
            <person name="Roux S."/>
            <person name="Palaniappan K."/>
            <person name="Varghese N."/>
            <person name="Mukherjee S."/>
            <person name="Reddy T.B.K."/>
            <person name="Daum C."/>
            <person name="Copeland A."/>
            <person name="Chen I.A."/>
            <person name="Ivanova N.N."/>
            <person name="Kyrpides N.C."/>
            <person name="Shapiro N."/>
            <person name="Eloe-Fadrosh E.A."/>
            <person name="Pietrasiak N."/>
        </authorList>
    </citation>
    <scope>NUCLEOTIDE SEQUENCE</scope>
    <source>
        <strain evidence="1">GSE-TBD4-15B</strain>
    </source>
</reference>
<name>A0A951PDP2_9CYAN</name>